<dbReference type="PROSITE" id="PS50850">
    <property type="entry name" value="MFS"/>
    <property type="match status" value="1"/>
</dbReference>
<proteinExistence type="predicted"/>
<dbReference type="InterPro" id="IPR020846">
    <property type="entry name" value="MFS_dom"/>
</dbReference>
<dbReference type="InterPro" id="IPR044770">
    <property type="entry name" value="MFS_spinster-like"/>
</dbReference>
<evidence type="ECO:0000256" key="6">
    <source>
        <dbReference type="SAM" id="Phobius"/>
    </source>
</evidence>
<dbReference type="Pfam" id="PF07690">
    <property type="entry name" value="MFS_1"/>
    <property type="match status" value="1"/>
</dbReference>
<dbReference type="AlphaFoldDB" id="A0A3S2VEA8"/>
<evidence type="ECO:0000256" key="4">
    <source>
        <dbReference type="ARBA" id="ARBA00022989"/>
    </source>
</evidence>
<keyword evidence="4 6" id="KW-1133">Transmembrane helix</keyword>
<feature type="transmembrane region" description="Helical" evidence="6">
    <location>
        <begin position="292"/>
        <end position="311"/>
    </location>
</feature>
<evidence type="ECO:0000256" key="5">
    <source>
        <dbReference type="ARBA" id="ARBA00023136"/>
    </source>
</evidence>
<keyword evidence="2" id="KW-0813">Transport</keyword>
<feature type="transmembrane region" description="Helical" evidence="6">
    <location>
        <begin position="389"/>
        <end position="409"/>
    </location>
</feature>
<comment type="subcellular location">
    <subcellularLocation>
        <location evidence="1">Membrane</location>
        <topology evidence="1">Multi-pass membrane protein</topology>
    </subcellularLocation>
</comment>
<accession>A0A3S2VEA8</accession>
<dbReference type="RefSeq" id="WP_127708031.1">
    <property type="nucleotide sequence ID" value="NZ_SACO01000004.1"/>
</dbReference>
<evidence type="ECO:0000256" key="3">
    <source>
        <dbReference type="ARBA" id="ARBA00022692"/>
    </source>
</evidence>
<keyword evidence="5 6" id="KW-0472">Membrane</keyword>
<dbReference type="InterPro" id="IPR011701">
    <property type="entry name" value="MFS"/>
</dbReference>
<evidence type="ECO:0000259" key="7">
    <source>
        <dbReference type="PROSITE" id="PS50850"/>
    </source>
</evidence>
<organism evidence="8 9">
    <name type="scientific">Novosphingobium umbonatum</name>
    <dbReference type="NCBI Taxonomy" id="1908524"/>
    <lineage>
        <taxon>Bacteria</taxon>
        <taxon>Pseudomonadati</taxon>
        <taxon>Pseudomonadota</taxon>
        <taxon>Alphaproteobacteria</taxon>
        <taxon>Sphingomonadales</taxon>
        <taxon>Sphingomonadaceae</taxon>
        <taxon>Novosphingobium</taxon>
    </lineage>
</organism>
<protein>
    <submittedName>
        <fullName evidence="8">MFS transporter</fullName>
    </submittedName>
</protein>
<feature type="transmembrane region" description="Helical" evidence="6">
    <location>
        <begin position="96"/>
        <end position="114"/>
    </location>
</feature>
<dbReference type="EMBL" id="SACO01000004">
    <property type="protein sequence ID" value="RVU05919.1"/>
    <property type="molecule type" value="Genomic_DNA"/>
</dbReference>
<name>A0A3S2VEA8_9SPHN</name>
<feature type="transmembrane region" description="Helical" evidence="6">
    <location>
        <begin position="197"/>
        <end position="218"/>
    </location>
</feature>
<sequence length="448" mass="47167">MQGEAGDGSGQGAAQKAGAWPSAGRAWWAAIVLMLANTLAFVDRQALALLVQPIKQDLGISDTAISLLYGLSFTLFYIAVGLPIARLADRSNRRNIVALAILVWSVATSLCGMARSFAMLFAARVGVGAGEGGLTPAAYSLLSDYFPKERLPLAMSIYQIGIYLGNASALVIGGLVFTHIQPTAEVLVPLFGAMKGWQLVFLLLGLPGIVLAGVTLTLREPARQGVGVQEASAPLAQFFAHIAQYRRAYLGIMLGFALMVLVGNGTAVWIPAFLERSFGWSTAVVGKVYGPVVFLCGTAGALSGGTVAAWLRRRGYAHGNLLASLGGFIALVPVTIGFPLMPSAELALTLIGVMNFLAGFNFGGGLATLQELTPNRMRALMSATYMLSINLIGAALGPTAIALVTDYWFHDPKSLNLAISMVCAVASPLAVALLWMGMRDYRRILATG</sequence>
<dbReference type="SUPFAM" id="SSF103473">
    <property type="entry name" value="MFS general substrate transporter"/>
    <property type="match status" value="1"/>
</dbReference>
<evidence type="ECO:0000256" key="1">
    <source>
        <dbReference type="ARBA" id="ARBA00004141"/>
    </source>
</evidence>
<feature type="transmembrane region" description="Helical" evidence="6">
    <location>
        <begin position="320"/>
        <end position="340"/>
    </location>
</feature>
<comment type="caution">
    <text evidence="8">The sequence shown here is derived from an EMBL/GenBank/DDBJ whole genome shotgun (WGS) entry which is preliminary data.</text>
</comment>
<feature type="transmembrane region" description="Helical" evidence="6">
    <location>
        <begin position="248"/>
        <end position="272"/>
    </location>
</feature>
<feature type="domain" description="Major facilitator superfamily (MFS) profile" evidence="7">
    <location>
        <begin position="29"/>
        <end position="442"/>
    </location>
</feature>
<dbReference type="OrthoDB" id="6057322at2"/>
<feature type="transmembrane region" description="Helical" evidence="6">
    <location>
        <begin position="157"/>
        <end position="177"/>
    </location>
</feature>
<keyword evidence="9" id="KW-1185">Reference proteome</keyword>
<keyword evidence="3 6" id="KW-0812">Transmembrane</keyword>
<reference evidence="8 9" key="1">
    <citation type="submission" date="2019-01" db="EMBL/GenBank/DDBJ databases">
        <authorList>
            <person name="Chen W.-M."/>
        </authorList>
    </citation>
    <scope>NUCLEOTIDE SEQUENCE [LARGE SCALE GENOMIC DNA]</scope>
    <source>
        <strain evidence="8 9">FSY-9</strain>
    </source>
</reference>
<dbReference type="PANTHER" id="PTHR23505:SF79">
    <property type="entry name" value="PROTEIN SPINSTER"/>
    <property type="match status" value="1"/>
</dbReference>
<evidence type="ECO:0000256" key="2">
    <source>
        <dbReference type="ARBA" id="ARBA00022448"/>
    </source>
</evidence>
<dbReference type="Gene3D" id="1.20.1250.20">
    <property type="entry name" value="MFS general substrate transporter like domains"/>
    <property type="match status" value="1"/>
</dbReference>
<dbReference type="PANTHER" id="PTHR23505">
    <property type="entry name" value="SPINSTER"/>
    <property type="match status" value="1"/>
</dbReference>
<evidence type="ECO:0000313" key="9">
    <source>
        <dbReference type="Proteomes" id="UP000282837"/>
    </source>
</evidence>
<feature type="transmembrane region" description="Helical" evidence="6">
    <location>
        <begin position="346"/>
        <end position="369"/>
    </location>
</feature>
<evidence type="ECO:0000313" key="8">
    <source>
        <dbReference type="EMBL" id="RVU05919.1"/>
    </source>
</evidence>
<dbReference type="InterPro" id="IPR036259">
    <property type="entry name" value="MFS_trans_sf"/>
</dbReference>
<dbReference type="Proteomes" id="UP000282837">
    <property type="component" value="Unassembled WGS sequence"/>
</dbReference>
<dbReference type="GO" id="GO:0016020">
    <property type="term" value="C:membrane"/>
    <property type="evidence" value="ECO:0007669"/>
    <property type="project" value="UniProtKB-SubCell"/>
</dbReference>
<dbReference type="GO" id="GO:0022857">
    <property type="term" value="F:transmembrane transporter activity"/>
    <property type="evidence" value="ECO:0007669"/>
    <property type="project" value="InterPro"/>
</dbReference>
<dbReference type="CDD" id="cd17328">
    <property type="entry name" value="MFS_spinster_like"/>
    <property type="match status" value="1"/>
</dbReference>
<gene>
    <name evidence="8" type="ORF">EOE18_08120</name>
</gene>
<feature type="transmembrane region" description="Helical" evidence="6">
    <location>
        <begin position="415"/>
        <end position="435"/>
    </location>
</feature>
<feature type="transmembrane region" description="Helical" evidence="6">
    <location>
        <begin position="63"/>
        <end position="84"/>
    </location>
</feature>
<feature type="transmembrane region" description="Helical" evidence="6">
    <location>
        <begin position="26"/>
        <end position="42"/>
    </location>
</feature>